<sequence>MPEKHPLIILRSMLEHKNIVELLGYCQEYMDVKIPKENATEGTVPAKEEFLLLVEEYMTNGNLGNLICGGLDWSTRLWIIEGITQGVVYLHTHSEKPIVHLDLKPDNILLDSNMNPKIGDFGLSKELQDDETNASVRGTLGYMPPEYIVEGIISLKNDVYGFGVTLLEIICGMSESGRGARHQASIEWAWNVRLCGGMNKLFDPSLCDESQLKEIKRCMEIGLLCTQNKPTERPTMQDVLKMIQGKKKIEGCQYYQWVDEMVDTRVKTPHAPAPIHAVPLQVVAPPRGFPTAAPLAIMQEGSQAAGVVGNAQVGNSVMQ</sequence>
<dbReference type="PROSITE" id="PS50011">
    <property type="entry name" value="PROTEIN_KINASE_DOM"/>
    <property type="match status" value="1"/>
</dbReference>
<dbReference type="SUPFAM" id="SSF56112">
    <property type="entry name" value="Protein kinase-like (PK-like)"/>
    <property type="match status" value="1"/>
</dbReference>
<dbReference type="OMA" id="IVYLHTH"/>
<comment type="subcellular location">
    <subcellularLocation>
        <location evidence="1">Membrane</location>
        <topology evidence="1">Single-pass type I membrane protein</topology>
    </subcellularLocation>
</comment>
<evidence type="ECO:0000256" key="8">
    <source>
        <dbReference type="ARBA" id="ARBA00022840"/>
    </source>
</evidence>
<dbReference type="PANTHER" id="PTHR27006:SF601">
    <property type="entry name" value="PROTEIN KINASE DOMAIN-CONTAINING PROTEIN"/>
    <property type="match status" value="1"/>
</dbReference>
<dbReference type="GO" id="GO:0016020">
    <property type="term" value="C:membrane"/>
    <property type="evidence" value="ECO:0007669"/>
    <property type="project" value="UniProtKB-SubCell"/>
</dbReference>
<dbReference type="InterPro" id="IPR011009">
    <property type="entry name" value="Kinase-like_dom_sf"/>
</dbReference>
<dbReference type="FunFam" id="1.10.510.10:FF:000590">
    <property type="entry name" value="PR5-like receptor kinase"/>
    <property type="match status" value="1"/>
</dbReference>
<evidence type="ECO:0000259" key="12">
    <source>
        <dbReference type="PROSITE" id="PS50011"/>
    </source>
</evidence>
<keyword evidence="4" id="KW-0812">Transmembrane</keyword>
<keyword evidence="10" id="KW-0472">Membrane</keyword>
<dbReference type="STRING" id="4529.A0A0E0RFK2"/>
<dbReference type="PROSITE" id="PS00108">
    <property type="entry name" value="PROTEIN_KINASE_ST"/>
    <property type="match status" value="1"/>
</dbReference>
<evidence type="ECO:0000313" key="14">
    <source>
        <dbReference type="Proteomes" id="UP000008022"/>
    </source>
</evidence>
<protein>
    <recommendedName>
        <fullName evidence="12">Protein kinase domain-containing protein</fullName>
    </recommendedName>
</protein>
<dbReference type="Proteomes" id="UP000008022">
    <property type="component" value="Unassembled WGS sequence"/>
</dbReference>
<keyword evidence="6" id="KW-0547">Nucleotide-binding</keyword>
<keyword evidence="7" id="KW-0418">Kinase</keyword>
<dbReference type="GO" id="GO:0004674">
    <property type="term" value="F:protein serine/threonine kinase activity"/>
    <property type="evidence" value="ECO:0007669"/>
    <property type="project" value="UniProtKB-KW"/>
</dbReference>
<evidence type="ECO:0000256" key="6">
    <source>
        <dbReference type="ARBA" id="ARBA00022741"/>
    </source>
</evidence>
<evidence type="ECO:0000256" key="5">
    <source>
        <dbReference type="ARBA" id="ARBA00022729"/>
    </source>
</evidence>
<feature type="domain" description="Protein kinase" evidence="12">
    <location>
        <begin position="1"/>
        <end position="258"/>
    </location>
</feature>
<evidence type="ECO:0000256" key="10">
    <source>
        <dbReference type="ARBA" id="ARBA00023136"/>
    </source>
</evidence>
<dbReference type="AlphaFoldDB" id="A0A0E0RFK2"/>
<dbReference type="EnsemblPlants" id="ORUFI12G08260.1">
    <property type="protein sequence ID" value="ORUFI12G08260.1"/>
    <property type="gene ID" value="ORUFI12G08260"/>
</dbReference>
<evidence type="ECO:0000256" key="2">
    <source>
        <dbReference type="ARBA" id="ARBA00022527"/>
    </source>
</evidence>
<reference evidence="14" key="1">
    <citation type="submission" date="2013-06" db="EMBL/GenBank/DDBJ databases">
        <authorList>
            <person name="Zhao Q."/>
        </authorList>
    </citation>
    <scope>NUCLEOTIDE SEQUENCE</scope>
    <source>
        <strain evidence="14">cv. W1943</strain>
    </source>
</reference>
<dbReference type="Gene3D" id="1.10.510.10">
    <property type="entry name" value="Transferase(Phosphotransferase) domain 1"/>
    <property type="match status" value="1"/>
</dbReference>
<name>A0A0E0RFK2_ORYRU</name>
<evidence type="ECO:0000256" key="1">
    <source>
        <dbReference type="ARBA" id="ARBA00004479"/>
    </source>
</evidence>
<evidence type="ECO:0000256" key="9">
    <source>
        <dbReference type="ARBA" id="ARBA00022989"/>
    </source>
</evidence>
<dbReference type="InterPro" id="IPR008271">
    <property type="entry name" value="Ser/Thr_kinase_AS"/>
</dbReference>
<keyword evidence="5" id="KW-0732">Signal</keyword>
<dbReference type="Gramene" id="ORUFI12G08260.1">
    <property type="protein sequence ID" value="ORUFI12G08260.1"/>
    <property type="gene ID" value="ORUFI12G08260"/>
</dbReference>
<keyword evidence="2" id="KW-0723">Serine/threonine-protein kinase</keyword>
<proteinExistence type="predicted"/>
<dbReference type="InterPro" id="IPR000719">
    <property type="entry name" value="Prot_kinase_dom"/>
</dbReference>
<evidence type="ECO:0000256" key="4">
    <source>
        <dbReference type="ARBA" id="ARBA00022692"/>
    </source>
</evidence>
<evidence type="ECO:0000313" key="13">
    <source>
        <dbReference type="EnsemblPlants" id="ORUFI12G08260.1"/>
    </source>
</evidence>
<dbReference type="PANTHER" id="PTHR27006">
    <property type="entry name" value="PROMASTIGOTE SURFACE ANTIGEN PROTEIN PSA"/>
    <property type="match status" value="1"/>
</dbReference>
<keyword evidence="8" id="KW-0067">ATP-binding</keyword>
<keyword evidence="3" id="KW-0808">Transferase</keyword>
<evidence type="ECO:0000256" key="7">
    <source>
        <dbReference type="ARBA" id="ARBA00022777"/>
    </source>
</evidence>
<keyword evidence="14" id="KW-1185">Reference proteome</keyword>
<dbReference type="SMART" id="SM00220">
    <property type="entry name" value="S_TKc"/>
    <property type="match status" value="1"/>
</dbReference>
<keyword evidence="9" id="KW-1133">Transmembrane helix</keyword>
<accession>A0A0E0RFK2</accession>
<evidence type="ECO:0000256" key="11">
    <source>
        <dbReference type="ARBA" id="ARBA00023180"/>
    </source>
</evidence>
<dbReference type="GO" id="GO:0005524">
    <property type="term" value="F:ATP binding"/>
    <property type="evidence" value="ECO:0007669"/>
    <property type="project" value="UniProtKB-KW"/>
</dbReference>
<organism evidence="13 14">
    <name type="scientific">Oryza rufipogon</name>
    <name type="common">Brownbeard rice</name>
    <name type="synonym">Asian wild rice</name>
    <dbReference type="NCBI Taxonomy" id="4529"/>
    <lineage>
        <taxon>Eukaryota</taxon>
        <taxon>Viridiplantae</taxon>
        <taxon>Streptophyta</taxon>
        <taxon>Embryophyta</taxon>
        <taxon>Tracheophyta</taxon>
        <taxon>Spermatophyta</taxon>
        <taxon>Magnoliopsida</taxon>
        <taxon>Liliopsida</taxon>
        <taxon>Poales</taxon>
        <taxon>Poaceae</taxon>
        <taxon>BOP clade</taxon>
        <taxon>Oryzoideae</taxon>
        <taxon>Oryzeae</taxon>
        <taxon>Oryzinae</taxon>
        <taxon>Oryza</taxon>
    </lineage>
</organism>
<dbReference type="HOGENOM" id="CLU_872610_0_0_1"/>
<reference evidence="13" key="2">
    <citation type="submission" date="2015-06" db="UniProtKB">
        <authorList>
            <consortium name="EnsemblPlants"/>
        </authorList>
    </citation>
    <scope>IDENTIFICATION</scope>
</reference>
<dbReference type="eggNOG" id="ENOG502QWDY">
    <property type="taxonomic scope" value="Eukaryota"/>
</dbReference>
<evidence type="ECO:0000256" key="3">
    <source>
        <dbReference type="ARBA" id="ARBA00022679"/>
    </source>
</evidence>
<dbReference type="Pfam" id="PF00069">
    <property type="entry name" value="Pkinase"/>
    <property type="match status" value="1"/>
</dbReference>
<keyword evidence="11" id="KW-0325">Glycoprotein</keyword>